<dbReference type="EMBL" id="UOFL01000030">
    <property type="protein sequence ID" value="VAW71790.1"/>
    <property type="molecule type" value="Genomic_DNA"/>
</dbReference>
<gene>
    <name evidence="1" type="ORF">MNBD_GAMMA12-2122</name>
</gene>
<proteinExistence type="predicted"/>
<accession>A0A3B0Y4M5</accession>
<organism evidence="1">
    <name type="scientific">hydrothermal vent metagenome</name>
    <dbReference type="NCBI Taxonomy" id="652676"/>
    <lineage>
        <taxon>unclassified sequences</taxon>
        <taxon>metagenomes</taxon>
        <taxon>ecological metagenomes</taxon>
    </lineage>
</organism>
<evidence type="ECO:0000313" key="1">
    <source>
        <dbReference type="EMBL" id="VAW71790.1"/>
    </source>
</evidence>
<reference evidence="1" key="1">
    <citation type="submission" date="2018-06" db="EMBL/GenBank/DDBJ databases">
        <authorList>
            <person name="Zhirakovskaya E."/>
        </authorList>
    </citation>
    <scope>NUCLEOTIDE SEQUENCE</scope>
</reference>
<sequence>MALEDKRFMHVLTTETLPEISQKISEIIGSDVEIDVDWESFSSKESMQEIEHQVFGRVLDALQAIAIDDIGKDALKESLKSISVIHLASKDKRACSFEKGCLKLQTDWTDFWSIFSADDIQKIMEEEL</sequence>
<protein>
    <submittedName>
        <fullName evidence="1">Uncharacterized protein</fullName>
    </submittedName>
</protein>
<dbReference type="AlphaFoldDB" id="A0A3B0Y4M5"/>
<name>A0A3B0Y4M5_9ZZZZ</name>